<keyword evidence="2" id="KW-1185">Reference proteome</keyword>
<name>A0A9W9YJ50_9CNID</name>
<dbReference type="EMBL" id="MU827345">
    <property type="protein sequence ID" value="KAJ7352841.1"/>
    <property type="molecule type" value="Genomic_DNA"/>
</dbReference>
<evidence type="ECO:0000313" key="2">
    <source>
        <dbReference type="Proteomes" id="UP001163046"/>
    </source>
</evidence>
<evidence type="ECO:0000313" key="1">
    <source>
        <dbReference type="EMBL" id="KAJ7352841.1"/>
    </source>
</evidence>
<accession>A0A9W9YJ50</accession>
<dbReference type="AlphaFoldDB" id="A0A9W9YJ50"/>
<reference evidence="1" key="1">
    <citation type="submission" date="2023-01" db="EMBL/GenBank/DDBJ databases">
        <title>Genome assembly of the deep-sea coral Lophelia pertusa.</title>
        <authorList>
            <person name="Herrera S."/>
            <person name="Cordes E."/>
        </authorList>
    </citation>
    <scope>NUCLEOTIDE SEQUENCE</scope>
    <source>
        <strain evidence="1">USNM1676648</strain>
        <tissue evidence="1">Polyp</tissue>
    </source>
</reference>
<proteinExistence type="predicted"/>
<organism evidence="1 2">
    <name type="scientific">Desmophyllum pertusum</name>
    <dbReference type="NCBI Taxonomy" id="174260"/>
    <lineage>
        <taxon>Eukaryota</taxon>
        <taxon>Metazoa</taxon>
        <taxon>Cnidaria</taxon>
        <taxon>Anthozoa</taxon>
        <taxon>Hexacorallia</taxon>
        <taxon>Scleractinia</taxon>
        <taxon>Caryophylliina</taxon>
        <taxon>Caryophylliidae</taxon>
        <taxon>Desmophyllum</taxon>
    </lineage>
</organism>
<protein>
    <submittedName>
        <fullName evidence="1">Uncharacterized protein</fullName>
    </submittedName>
</protein>
<gene>
    <name evidence="1" type="ORF">OS493_033383</name>
</gene>
<comment type="caution">
    <text evidence="1">The sequence shown here is derived from an EMBL/GenBank/DDBJ whole genome shotgun (WGS) entry which is preliminary data.</text>
</comment>
<dbReference type="Proteomes" id="UP001163046">
    <property type="component" value="Unassembled WGS sequence"/>
</dbReference>
<sequence length="118" mass="12975">MAIGINLGITPAPYREQRTVSGTLPSLGELATYLRGDPYEAVWQVDGVDPSKCNNNCDVKAECSCGLVYGDYKCGCFKGFAGSWACWSMSRMSHHQPTRTLKAMRRLVQLALLTLVIN</sequence>